<feature type="region of interest" description="Disordered" evidence="1">
    <location>
        <begin position="74"/>
        <end position="273"/>
    </location>
</feature>
<dbReference type="AlphaFoldDB" id="A0A1Y1UJ43"/>
<sequence>MNGIKCSVSCPVLGVFLATHSFSRITERYQLRATQPRNTYRQPNTHHIISHRKNTGAMSEGSSDEEAQRFVANYPLGSSPGLGPVTNESSVGASPATSEVGERASEASETSDVPVTRSTVQITEPEQGYTSSASSNQASHQGDEEALLSRSRRGQDENVLSPLAAHGCASQAVSQGDDSETDGSYASGVDNRFSVVREGRTQVAKPSPSSENPGSDSESGHEHFEDAHEQLVSRPEYGKRRGSSVSLLTNSTSRLLKARRPSERSLLTDSRSA</sequence>
<proteinExistence type="predicted"/>
<evidence type="ECO:0000256" key="1">
    <source>
        <dbReference type="SAM" id="MobiDB-lite"/>
    </source>
</evidence>
<dbReference type="EMBL" id="NBSH01000005">
    <property type="protein sequence ID" value="ORX37989.1"/>
    <property type="molecule type" value="Genomic_DNA"/>
</dbReference>
<protein>
    <submittedName>
        <fullName evidence="2">Uncharacterized protein</fullName>
    </submittedName>
</protein>
<dbReference type="RefSeq" id="XP_021871976.1">
    <property type="nucleotide sequence ID" value="XM_022012715.1"/>
</dbReference>
<evidence type="ECO:0000313" key="2">
    <source>
        <dbReference type="EMBL" id="ORX37989.1"/>
    </source>
</evidence>
<dbReference type="Proteomes" id="UP000193218">
    <property type="component" value="Unassembled WGS sequence"/>
</dbReference>
<dbReference type="GeneID" id="33554523"/>
<evidence type="ECO:0000313" key="3">
    <source>
        <dbReference type="Proteomes" id="UP000193218"/>
    </source>
</evidence>
<keyword evidence="3" id="KW-1185">Reference proteome</keyword>
<feature type="compositionally biased region" description="Polar residues" evidence="1">
    <location>
        <begin position="243"/>
        <end position="254"/>
    </location>
</feature>
<feature type="compositionally biased region" description="Polar residues" evidence="1">
    <location>
        <begin position="207"/>
        <end position="217"/>
    </location>
</feature>
<feature type="compositionally biased region" description="Polar residues" evidence="1">
    <location>
        <begin position="86"/>
        <end position="97"/>
    </location>
</feature>
<comment type="caution">
    <text evidence="2">The sequence shown here is derived from an EMBL/GenBank/DDBJ whole genome shotgun (WGS) entry which is preliminary data.</text>
</comment>
<name>A0A1Y1UJ43_9TREE</name>
<organism evidence="2 3">
    <name type="scientific">Kockovaella imperatae</name>
    <dbReference type="NCBI Taxonomy" id="4999"/>
    <lineage>
        <taxon>Eukaryota</taxon>
        <taxon>Fungi</taxon>
        <taxon>Dikarya</taxon>
        <taxon>Basidiomycota</taxon>
        <taxon>Agaricomycotina</taxon>
        <taxon>Tremellomycetes</taxon>
        <taxon>Tremellales</taxon>
        <taxon>Cuniculitremaceae</taxon>
        <taxon>Kockovaella</taxon>
    </lineage>
</organism>
<dbReference type="InParanoid" id="A0A1Y1UJ43"/>
<reference evidence="2 3" key="1">
    <citation type="submission" date="2017-03" db="EMBL/GenBank/DDBJ databases">
        <title>Widespread Adenine N6-methylation of Active Genes in Fungi.</title>
        <authorList>
            <consortium name="DOE Joint Genome Institute"/>
            <person name="Mondo S.J."/>
            <person name="Dannebaum R.O."/>
            <person name="Kuo R.C."/>
            <person name="Louie K.B."/>
            <person name="Bewick A.J."/>
            <person name="Labutti K."/>
            <person name="Haridas S."/>
            <person name="Kuo A."/>
            <person name="Salamov A."/>
            <person name="Ahrendt S.R."/>
            <person name="Lau R."/>
            <person name="Bowen B.P."/>
            <person name="Lipzen A."/>
            <person name="Sullivan W."/>
            <person name="Andreopoulos W.B."/>
            <person name="Clum A."/>
            <person name="Lindquist E."/>
            <person name="Daum C."/>
            <person name="Northen T.R."/>
            <person name="Ramamoorthy G."/>
            <person name="Schmitz R.J."/>
            <person name="Gryganskyi A."/>
            <person name="Culley D."/>
            <person name="Magnuson J."/>
            <person name="James T.Y."/>
            <person name="O'Malley M.A."/>
            <person name="Stajich J.E."/>
            <person name="Spatafora J.W."/>
            <person name="Visel A."/>
            <person name="Grigoriev I.V."/>
        </authorList>
    </citation>
    <scope>NUCLEOTIDE SEQUENCE [LARGE SCALE GENOMIC DNA]</scope>
    <source>
        <strain evidence="2 3">NRRL Y-17943</strain>
    </source>
</reference>
<feature type="compositionally biased region" description="Basic and acidic residues" evidence="1">
    <location>
        <begin position="218"/>
        <end position="239"/>
    </location>
</feature>
<gene>
    <name evidence="2" type="ORF">BD324DRAFT_412943</name>
</gene>
<accession>A0A1Y1UJ43</accession>
<feature type="compositionally biased region" description="Polar residues" evidence="1">
    <location>
        <begin position="107"/>
        <end position="140"/>
    </location>
</feature>